<proteinExistence type="predicted"/>
<feature type="region of interest" description="Disordered" evidence="1">
    <location>
        <begin position="629"/>
        <end position="658"/>
    </location>
</feature>
<evidence type="ECO:0000313" key="3">
    <source>
        <dbReference type="Proteomes" id="UP000034810"/>
    </source>
</evidence>
<comment type="caution">
    <text evidence="2">The sequence shown here is derived from an EMBL/GenBank/DDBJ whole genome shotgun (WGS) entry which is preliminary data.</text>
</comment>
<reference evidence="2 3" key="1">
    <citation type="journal article" date="2015" name="Nature">
        <title>rRNA introns, odd ribosomes, and small enigmatic genomes across a large radiation of phyla.</title>
        <authorList>
            <person name="Brown C.T."/>
            <person name="Hug L.A."/>
            <person name="Thomas B.C."/>
            <person name="Sharon I."/>
            <person name="Castelle C.J."/>
            <person name="Singh A."/>
            <person name="Wilkins M.J."/>
            <person name="Williams K.H."/>
            <person name="Banfield J.F."/>
        </authorList>
    </citation>
    <scope>NUCLEOTIDE SEQUENCE [LARGE SCALE GENOMIC DNA]</scope>
</reference>
<protein>
    <recommendedName>
        <fullName evidence="4">Portal protein</fullName>
    </recommendedName>
</protein>
<dbReference type="Proteomes" id="UP000034810">
    <property type="component" value="Unassembled WGS sequence"/>
</dbReference>
<evidence type="ECO:0000313" key="2">
    <source>
        <dbReference type="EMBL" id="KKS82074.1"/>
    </source>
</evidence>
<gene>
    <name evidence="2" type="ORF">UV58_C0013G0017</name>
</gene>
<organism evidence="2 3">
    <name type="scientific">Candidatus Wolfebacteria bacterium GW2011_GWC1_43_10</name>
    <dbReference type="NCBI Taxonomy" id="1619011"/>
    <lineage>
        <taxon>Bacteria</taxon>
        <taxon>Candidatus Wolfeibacteriota</taxon>
    </lineage>
</organism>
<sequence>MEPNRTDTLSNPELREEVLSRADALSLSLTPERIIEIIGRRVGDGEKFWNEKLDLKKTREDNEKRYLNQNFEVGANSLYDYQVPYKDNRIFVSVETLASNIVSRLPSPEVIEAQDTDASRELASNYSKVLQQTAKDNLLKGHLQMVARHLIMGYRLGVVKTSWDFNGGRLTENDTYTGDIALNFIRPHKIIIDESAEDPDNVPLIAESLSKTVEELGYQFPDKKDKIIETVGKGMGAKVNMGSKLGYKEIWFSFLDDKGIKREGVCWKYNELLLDYGINPYYNYEDSSKSNFLEKPEKPYVLFNFLRIGRWVYDDTSLTEQAAVLQDVLEKRGRQIVENADQAVAAKIFNTMQIDAGAAEKYVGDPRQNILVKGDVRTAFARVPAPLLPSYVYQDKLDARAEIDNIFGTHAPLRGEKTESPTLGQEVMSQRSDLGRTTTLVESMETGATKVFHHITQLYKVFAKEEHIRRYVGEDGQRAFINFSSDRIEDGVQIFVQAGSMAPQDKLSDRQEAVELAKIGGRIDPLSFAEKWHIDKPREFATRLFYFLFMPDKYAAEVLKIGQSGGDQDAMQAIQRIQAGENVPPPQNPTKEYLAYFSQFIKSPAFKQLDPEVQRIMLEHIRATVDAAKQGLGGQGEQGGATRTEWGYNRPSQRNSWR</sequence>
<accession>A0A0G1C9G6</accession>
<dbReference type="EMBL" id="LCFA01000013">
    <property type="protein sequence ID" value="KKS82074.1"/>
    <property type="molecule type" value="Genomic_DNA"/>
</dbReference>
<evidence type="ECO:0008006" key="4">
    <source>
        <dbReference type="Google" id="ProtNLM"/>
    </source>
</evidence>
<dbReference type="AlphaFoldDB" id="A0A0G1C9G6"/>
<evidence type="ECO:0000256" key="1">
    <source>
        <dbReference type="SAM" id="MobiDB-lite"/>
    </source>
</evidence>
<name>A0A0G1C9G6_9BACT</name>